<proteinExistence type="inferred from homology"/>
<protein>
    <recommendedName>
        <fullName evidence="6">PPM-type phosphatase domain-containing protein</fullName>
    </recommendedName>
</protein>
<dbReference type="PROSITE" id="PS51746">
    <property type="entry name" value="PPM_2"/>
    <property type="match status" value="1"/>
</dbReference>
<evidence type="ECO:0000256" key="5">
    <source>
        <dbReference type="SAM" id="MobiDB-lite"/>
    </source>
</evidence>
<dbReference type="CDD" id="cd00143">
    <property type="entry name" value="PP2Cc"/>
    <property type="match status" value="1"/>
</dbReference>
<keyword evidence="1" id="KW-0479">Metal-binding</keyword>
<dbReference type="GO" id="GO:0005739">
    <property type="term" value="C:mitochondrion"/>
    <property type="evidence" value="ECO:0007669"/>
    <property type="project" value="TreeGrafter"/>
</dbReference>
<dbReference type="AlphaFoldDB" id="A0AAN9GB55"/>
<organism evidence="7 8">
    <name type="scientific">Littorina saxatilis</name>
    <dbReference type="NCBI Taxonomy" id="31220"/>
    <lineage>
        <taxon>Eukaryota</taxon>
        <taxon>Metazoa</taxon>
        <taxon>Spiralia</taxon>
        <taxon>Lophotrochozoa</taxon>
        <taxon>Mollusca</taxon>
        <taxon>Gastropoda</taxon>
        <taxon>Caenogastropoda</taxon>
        <taxon>Littorinimorpha</taxon>
        <taxon>Littorinoidea</taxon>
        <taxon>Littorinidae</taxon>
        <taxon>Littorina</taxon>
    </lineage>
</organism>
<evidence type="ECO:0000313" key="8">
    <source>
        <dbReference type="Proteomes" id="UP001374579"/>
    </source>
</evidence>
<dbReference type="SUPFAM" id="SSF81606">
    <property type="entry name" value="PP2C-like"/>
    <property type="match status" value="1"/>
</dbReference>
<feature type="region of interest" description="Disordered" evidence="5">
    <location>
        <begin position="1"/>
        <end position="40"/>
    </location>
</feature>
<evidence type="ECO:0000313" key="7">
    <source>
        <dbReference type="EMBL" id="KAK7102483.1"/>
    </source>
</evidence>
<dbReference type="EMBL" id="JBAMIC010000010">
    <property type="protein sequence ID" value="KAK7102483.1"/>
    <property type="molecule type" value="Genomic_DNA"/>
</dbReference>
<evidence type="ECO:0000256" key="2">
    <source>
        <dbReference type="ARBA" id="ARBA00022801"/>
    </source>
</evidence>
<evidence type="ECO:0000256" key="3">
    <source>
        <dbReference type="ARBA" id="ARBA00022912"/>
    </source>
</evidence>
<keyword evidence="2 4" id="KW-0378">Hydrolase</keyword>
<comment type="caution">
    <text evidence="7">The sequence shown here is derived from an EMBL/GenBank/DDBJ whole genome shotgun (WGS) entry which is preliminary data.</text>
</comment>
<reference evidence="7 8" key="1">
    <citation type="submission" date="2024-02" db="EMBL/GenBank/DDBJ databases">
        <title>Chromosome-scale genome assembly of the rough periwinkle Littorina saxatilis.</title>
        <authorList>
            <person name="De Jode A."/>
            <person name="Faria R."/>
            <person name="Formenti G."/>
            <person name="Sims Y."/>
            <person name="Smith T.P."/>
            <person name="Tracey A."/>
            <person name="Wood J.M.D."/>
            <person name="Zagrodzka Z.B."/>
            <person name="Johannesson K."/>
            <person name="Butlin R.K."/>
            <person name="Leder E.H."/>
        </authorList>
    </citation>
    <scope>NUCLEOTIDE SEQUENCE [LARGE SCALE GENOMIC DNA]</scope>
    <source>
        <strain evidence="7">Snail1</strain>
        <tissue evidence="7">Muscle</tissue>
    </source>
</reference>
<dbReference type="Gene3D" id="3.60.40.10">
    <property type="entry name" value="PPM-type phosphatase domain"/>
    <property type="match status" value="1"/>
</dbReference>
<dbReference type="PROSITE" id="PS01032">
    <property type="entry name" value="PPM_1"/>
    <property type="match status" value="1"/>
</dbReference>
<keyword evidence="3 4" id="KW-0904">Protein phosphatase</keyword>
<sequence length="522" mass="57965">MFSSFRNRFNNIRGGSSHRTHEENNVQEVHKTPDRNAYSRPSFLNQTHAELGACLDFTTRPIVVPKSETSLPWKAGYAECTSANKKKNEDQTAFGEVKLDHQLTRQQQEDLKSITEAHASVASIRGMYYGVFDGHGGHGASLIVADQLLNHIQEKLVEVQKEIFELALIEKKQRAEQKKLLASEDPSSSEELERSALSNSSSKSKRSECKLSPSGITFDDLIVGALEASFRDMDEHIEREKASFNITGGCCALVALFICGKVYVANAGDCRAVAYIGNIPVPLSVDFKADRDMDRIYHTAFCRPDLLGGVFTMDRYVRMTKLGPMHVGEKVWCKPPTYTGWTSKYMTKDDIKLPLIVGKGRTSRLMHTIGICRSLGDHDLCFETDRERVPIKPFLSSFPEVRILDLRDRSVSDADVMVIGSDGLWDVMSNKQAGEILSSPTEGEGDEVITHRYGKLARRLVSHVKGTAMPDNRGWKLASGKEASYDDISCLVIPLHQVAESTKLTFSYGHVFSPSSGSDSSS</sequence>
<dbReference type="InterPro" id="IPR036457">
    <property type="entry name" value="PPM-type-like_dom_sf"/>
</dbReference>
<dbReference type="PANTHER" id="PTHR13832:SF354">
    <property type="entry name" value="GM14138P"/>
    <property type="match status" value="1"/>
</dbReference>
<dbReference type="GO" id="GO:0046872">
    <property type="term" value="F:metal ion binding"/>
    <property type="evidence" value="ECO:0007669"/>
    <property type="project" value="UniProtKB-KW"/>
</dbReference>
<comment type="similarity">
    <text evidence="4">Belongs to the PP2C family.</text>
</comment>
<evidence type="ECO:0000259" key="6">
    <source>
        <dbReference type="PROSITE" id="PS51746"/>
    </source>
</evidence>
<dbReference type="GO" id="GO:0004741">
    <property type="term" value="F:[pyruvate dehydrogenase (acetyl-transferring)]-phosphatase activity"/>
    <property type="evidence" value="ECO:0007669"/>
    <property type="project" value="TreeGrafter"/>
</dbReference>
<dbReference type="Proteomes" id="UP001374579">
    <property type="component" value="Unassembled WGS sequence"/>
</dbReference>
<dbReference type="SMART" id="SM00332">
    <property type="entry name" value="PP2Cc"/>
    <property type="match status" value="1"/>
</dbReference>
<feature type="region of interest" description="Disordered" evidence="5">
    <location>
        <begin position="180"/>
        <end position="210"/>
    </location>
</feature>
<accession>A0AAN9GB55</accession>
<dbReference type="PANTHER" id="PTHR13832">
    <property type="entry name" value="PROTEIN PHOSPHATASE 2C"/>
    <property type="match status" value="1"/>
</dbReference>
<feature type="domain" description="PPM-type phosphatase" evidence="6">
    <location>
        <begin position="100"/>
        <end position="495"/>
    </location>
</feature>
<dbReference type="InterPro" id="IPR015655">
    <property type="entry name" value="PP2C"/>
</dbReference>
<evidence type="ECO:0000256" key="1">
    <source>
        <dbReference type="ARBA" id="ARBA00022723"/>
    </source>
</evidence>
<keyword evidence="8" id="KW-1185">Reference proteome</keyword>
<feature type="compositionally biased region" description="Basic and acidic residues" evidence="5">
    <location>
        <begin position="19"/>
        <end position="34"/>
    </location>
</feature>
<feature type="compositionally biased region" description="Polar residues" evidence="5">
    <location>
        <begin position="1"/>
        <end position="14"/>
    </location>
</feature>
<dbReference type="InterPro" id="IPR001932">
    <property type="entry name" value="PPM-type_phosphatase-like_dom"/>
</dbReference>
<evidence type="ECO:0000256" key="4">
    <source>
        <dbReference type="RuleBase" id="RU003465"/>
    </source>
</evidence>
<dbReference type="Pfam" id="PF00481">
    <property type="entry name" value="PP2C"/>
    <property type="match status" value="2"/>
</dbReference>
<gene>
    <name evidence="7" type="ORF">V1264_020694</name>
</gene>
<dbReference type="InterPro" id="IPR000222">
    <property type="entry name" value="PP2C_BS"/>
</dbReference>
<name>A0AAN9GB55_9CAEN</name>